<reference evidence="2" key="1">
    <citation type="submission" date="2023-03" db="EMBL/GenBank/DDBJ databases">
        <title>Massive genome expansion in bonnet fungi (Mycena s.s.) driven by repeated elements and novel gene families across ecological guilds.</title>
        <authorList>
            <consortium name="Lawrence Berkeley National Laboratory"/>
            <person name="Harder C.B."/>
            <person name="Miyauchi S."/>
            <person name="Viragh M."/>
            <person name="Kuo A."/>
            <person name="Thoen E."/>
            <person name="Andreopoulos B."/>
            <person name="Lu D."/>
            <person name="Skrede I."/>
            <person name="Drula E."/>
            <person name="Henrissat B."/>
            <person name="Morin E."/>
            <person name="Kohler A."/>
            <person name="Barry K."/>
            <person name="LaButti K."/>
            <person name="Morin E."/>
            <person name="Salamov A."/>
            <person name="Lipzen A."/>
            <person name="Mereny Z."/>
            <person name="Hegedus B."/>
            <person name="Baldrian P."/>
            <person name="Stursova M."/>
            <person name="Weitz H."/>
            <person name="Taylor A."/>
            <person name="Grigoriev I.V."/>
            <person name="Nagy L.G."/>
            <person name="Martin F."/>
            <person name="Kauserud H."/>
        </authorList>
    </citation>
    <scope>NUCLEOTIDE SEQUENCE</scope>
    <source>
        <strain evidence="2">9284</strain>
    </source>
</reference>
<feature type="compositionally biased region" description="Low complexity" evidence="1">
    <location>
        <begin position="507"/>
        <end position="517"/>
    </location>
</feature>
<evidence type="ECO:0000313" key="3">
    <source>
        <dbReference type="Proteomes" id="UP001221142"/>
    </source>
</evidence>
<feature type="region of interest" description="Disordered" evidence="1">
    <location>
        <begin position="395"/>
        <end position="428"/>
    </location>
</feature>
<feature type="region of interest" description="Disordered" evidence="1">
    <location>
        <begin position="725"/>
        <end position="851"/>
    </location>
</feature>
<name>A0AAD7FBP4_9AGAR</name>
<protein>
    <submittedName>
        <fullName evidence="2">Uncharacterized protein</fullName>
    </submittedName>
</protein>
<comment type="caution">
    <text evidence="2">The sequence shown here is derived from an EMBL/GenBank/DDBJ whole genome shotgun (WGS) entry which is preliminary data.</text>
</comment>
<feature type="compositionally biased region" description="Basic and acidic residues" evidence="1">
    <location>
        <begin position="671"/>
        <end position="683"/>
    </location>
</feature>
<evidence type="ECO:0000256" key="1">
    <source>
        <dbReference type="SAM" id="MobiDB-lite"/>
    </source>
</evidence>
<feature type="region of interest" description="Disordered" evidence="1">
    <location>
        <begin position="653"/>
        <end position="686"/>
    </location>
</feature>
<dbReference type="AlphaFoldDB" id="A0AAD7FBP4"/>
<dbReference type="PANTHER" id="PTHR48125">
    <property type="entry name" value="LP07818P1"/>
    <property type="match status" value="1"/>
</dbReference>
<feature type="compositionally biased region" description="Low complexity" evidence="1">
    <location>
        <begin position="150"/>
        <end position="163"/>
    </location>
</feature>
<feature type="compositionally biased region" description="Low complexity" evidence="1">
    <location>
        <begin position="101"/>
        <end position="112"/>
    </location>
</feature>
<feature type="compositionally biased region" description="Pro residues" evidence="1">
    <location>
        <begin position="779"/>
        <end position="789"/>
    </location>
</feature>
<feature type="compositionally biased region" description="Low complexity" evidence="1">
    <location>
        <begin position="64"/>
        <end position="85"/>
    </location>
</feature>
<feature type="compositionally biased region" description="Low complexity" evidence="1">
    <location>
        <begin position="759"/>
        <end position="778"/>
    </location>
</feature>
<sequence length="882" mass="93981">MLRRRRSLAALTASLLSSNDEAPKPDEEDDVPPLPTGLQRATMRTIPRTAVKRARKDSDEKDGSGLMRRMSSLLFRSSSSSSTGSNPPAKNGSNKEDMDASTTSSRSKSTKSSLKKKTKKSKSKPQPPKPRSPTPSDAEDDSEDDIRRPSGLGPAASLRSLSPSPSPEPEPDLSRLNPKFPYDSPGASTSAAALQSFPASDSLGGEAEAERYVTPWTRYASNANANGTPRVRAVSSPASTLLHTLLRLPEPPRPPAPVLPASIWRRCRPAYAAGTCRNVCQAVWRVVDLRSGMDDGAMEGREVGRWLMRVTHVAACVEGVVCEGWPPWSGAYEGHQTLERLAVIGGNTNSASDDCILEDTSPGNTSFLPRLTHLHAPPALAIVLLERIAGAPADTPLSTPVASESAPPSPVTKADAAPSTTPKSLSPASLALLAPDPKEKEKKGLHLPGWHRVRSHNAEVEAMAGEFLNLEQQREERRLSMVEGGEGQQGRAVTPASIPAMTTTTIITSSPTKSTPPRRIPRKPPPKYEDAALVEMATVVTPTRARAVFLHAPAAPVARVVSGPERKRSAVGVGSPHPLRVLRIAVLQAVKLGHSNGSGSRTDVAVPSAAPSADGLALHLVFGSRVDRRTLEKVLRTLGSGLAEVPVVPPLPPIEKSFQVKTPPSSWPGRGRTDPREEQEAEKSGPSVGIEVLEVRSAVRVAELRKIMSTVLPRYPTLRKLLLSRPPRPISVPGSQPPSPRSPSFFFPSPPATPGFLTSSSRPSSVISRAPPSVKIPHSPSPSPSPPASPQSTLAVPPGLAGGRNPAYLSSPVIAPPPKPAEDDGWTWDLRFEGEGESDDDDDEGTGVLSSSDAALVGAWRRHCAELECVRMVSGAWWMREE</sequence>
<dbReference type="Proteomes" id="UP001221142">
    <property type="component" value="Unassembled WGS sequence"/>
</dbReference>
<feature type="compositionally biased region" description="Pro residues" evidence="1">
    <location>
        <begin position="726"/>
        <end position="741"/>
    </location>
</feature>
<gene>
    <name evidence="2" type="ORF">FB45DRAFT_942480</name>
</gene>
<dbReference type="EMBL" id="JARKIF010000035">
    <property type="protein sequence ID" value="KAJ7610434.1"/>
    <property type="molecule type" value="Genomic_DNA"/>
</dbReference>
<feature type="compositionally biased region" description="Acidic residues" evidence="1">
    <location>
        <begin position="835"/>
        <end position="845"/>
    </location>
</feature>
<evidence type="ECO:0000313" key="2">
    <source>
        <dbReference type="EMBL" id="KAJ7610434.1"/>
    </source>
</evidence>
<dbReference type="PANTHER" id="PTHR48125:SF12">
    <property type="entry name" value="AT HOOK TRANSCRIPTION FACTOR FAMILY-RELATED"/>
    <property type="match status" value="1"/>
</dbReference>
<feature type="compositionally biased region" description="Basic residues" evidence="1">
    <location>
        <begin position="113"/>
        <end position="123"/>
    </location>
</feature>
<accession>A0AAD7FBP4</accession>
<organism evidence="2 3">
    <name type="scientific">Roridomyces roridus</name>
    <dbReference type="NCBI Taxonomy" id="1738132"/>
    <lineage>
        <taxon>Eukaryota</taxon>
        <taxon>Fungi</taxon>
        <taxon>Dikarya</taxon>
        <taxon>Basidiomycota</taxon>
        <taxon>Agaricomycotina</taxon>
        <taxon>Agaricomycetes</taxon>
        <taxon>Agaricomycetidae</taxon>
        <taxon>Agaricales</taxon>
        <taxon>Marasmiineae</taxon>
        <taxon>Mycenaceae</taxon>
        <taxon>Roridomyces</taxon>
    </lineage>
</organism>
<feature type="region of interest" description="Disordered" evidence="1">
    <location>
        <begin position="507"/>
        <end position="526"/>
    </location>
</feature>
<keyword evidence="3" id="KW-1185">Reference proteome</keyword>
<feature type="region of interest" description="Disordered" evidence="1">
    <location>
        <begin position="14"/>
        <end position="191"/>
    </location>
</feature>
<proteinExistence type="predicted"/>